<dbReference type="GO" id="GO:0035091">
    <property type="term" value="F:phosphatidylinositol binding"/>
    <property type="evidence" value="ECO:0007669"/>
    <property type="project" value="InterPro"/>
</dbReference>
<dbReference type="OrthoDB" id="5393057at2759"/>
<dbReference type="InParanoid" id="A0A0D1XQJ2"/>
<protein>
    <recommendedName>
        <fullName evidence="2">GAT domain-containing protein</fullName>
    </recommendedName>
</protein>
<dbReference type="AlphaFoldDB" id="A0A0D1XQJ2"/>
<feature type="compositionally biased region" description="Pro residues" evidence="1">
    <location>
        <begin position="400"/>
        <end position="409"/>
    </location>
</feature>
<dbReference type="STRING" id="253628.A0A0D1XQJ2"/>
<sequence length="579" mass="62510">MVIKRFSNMLGSRHGSNPFSRSRATDAAEPDPVVNYSEDSPEGSAVKAVKLFCESDGANEQGEEVLHLPTIVEAAESSPAAAQVAAQQIRKFLGKDYYNRPHVQYNAVMLIRILSENPGATFTRNIDQKFTGAVKELLRNNKDPSVQQIMRETLQALYMEKAYDTNLATLFAMWSKESGMNISQYTRASGAGQHVGQGRSMQQQPVPQNGSYGRSRETTLPPPVELAARIEEAKTSAKLLQQLVQSTPPSELQTNELIKEFAERCQNAQRSMHGFMNCTNPVPDDETMQTLIETSEQLSLAASKHQRAVLQARRAGHSASPAQPENGYVPPAGPPPSQNVPNTGYSSANAAPSSTFTPTATHDLQAYSPPPAPPAAMRDNLQRRSTGEYPPSSMGAQPPSLKPAGPPRLPQVATEEDPFSDTNVYNAPRDPPPGKPSSIEPVSASSYGEEGEYDPYRTTHPAAAIVAARAARPAAPSEPAESWRDKSPGSQGSYNPGYTSTPSYVRRQESGGDHLTMHGAGIEDALPEERITQSAGRYGRVSPDDTRDDASRLDSLRGDVSPLESRHSGPLGSATGHRS</sequence>
<feature type="compositionally biased region" description="Polar residues" evidence="1">
    <location>
        <begin position="199"/>
        <end position="212"/>
    </location>
</feature>
<dbReference type="Pfam" id="PF03127">
    <property type="entry name" value="GAT"/>
    <property type="match status" value="1"/>
</dbReference>
<dbReference type="VEuPathDB" id="FungiDB:PV09_04072"/>
<proteinExistence type="predicted"/>
<feature type="compositionally biased region" description="Polar residues" evidence="1">
    <location>
        <begin position="488"/>
        <end position="503"/>
    </location>
</feature>
<gene>
    <name evidence="3" type="ORF">PV09_04072</name>
</gene>
<dbReference type="EMBL" id="KN847539">
    <property type="protein sequence ID" value="KIW04901.1"/>
    <property type="molecule type" value="Genomic_DNA"/>
</dbReference>
<dbReference type="SUPFAM" id="SSF89009">
    <property type="entry name" value="GAT-like domain"/>
    <property type="match status" value="1"/>
</dbReference>
<feature type="region of interest" description="Disordered" evidence="1">
    <location>
        <begin position="298"/>
        <end position="579"/>
    </location>
</feature>
<feature type="domain" description="GAT" evidence="2">
    <location>
        <begin position="221"/>
        <end position="310"/>
    </location>
</feature>
<dbReference type="SUPFAM" id="SSF48464">
    <property type="entry name" value="ENTH/VHS domain"/>
    <property type="match status" value="1"/>
</dbReference>
<feature type="compositionally biased region" description="Low complexity" evidence="1">
    <location>
        <begin position="461"/>
        <end position="480"/>
    </location>
</feature>
<evidence type="ECO:0000256" key="1">
    <source>
        <dbReference type="SAM" id="MobiDB-lite"/>
    </source>
</evidence>
<dbReference type="GO" id="GO:0043130">
    <property type="term" value="F:ubiquitin binding"/>
    <property type="evidence" value="ECO:0007669"/>
    <property type="project" value="InterPro"/>
</dbReference>
<dbReference type="Proteomes" id="UP000053259">
    <property type="component" value="Unassembled WGS sequence"/>
</dbReference>
<dbReference type="Gene3D" id="1.20.58.160">
    <property type="match status" value="1"/>
</dbReference>
<accession>A0A0D1XQJ2</accession>
<feature type="region of interest" description="Disordered" evidence="1">
    <location>
        <begin position="11"/>
        <end position="40"/>
    </location>
</feature>
<evidence type="ECO:0000259" key="2">
    <source>
        <dbReference type="PROSITE" id="PS50909"/>
    </source>
</evidence>
<dbReference type="HOGENOM" id="CLU_031989_0_1_1"/>
<dbReference type="InterPro" id="IPR008942">
    <property type="entry name" value="ENTH_VHS"/>
</dbReference>
<dbReference type="InterPro" id="IPR038425">
    <property type="entry name" value="GAT_sf"/>
</dbReference>
<dbReference type="PROSITE" id="PS50909">
    <property type="entry name" value="GAT"/>
    <property type="match status" value="1"/>
</dbReference>
<dbReference type="InterPro" id="IPR004152">
    <property type="entry name" value="GAT_dom"/>
</dbReference>
<evidence type="ECO:0000313" key="3">
    <source>
        <dbReference type="EMBL" id="KIW04901.1"/>
    </source>
</evidence>
<dbReference type="GeneID" id="27312045"/>
<feature type="compositionally biased region" description="Low complexity" evidence="1">
    <location>
        <begin position="346"/>
        <end position="361"/>
    </location>
</feature>
<reference evidence="3 4" key="1">
    <citation type="submission" date="2015-01" db="EMBL/GenBank/DDBJ databases">
        <title>The Genome Sequence of Ochroconis gallopava CBS43764.</title>
        <authorList>
            <consortium name="The Broad Institute Genomics Platform"/>
            <person name="Cuomo C."/>
            <person name="de Hoog S."/>
            <person name="Gorbushina A."/>
            <person name="Stielow B."/>
            <person name="Teixiera M."/>
            <person name="Abouelleil A."/>
            <person name="Chapman S.B."/>
            <person name="Priest M."/>
            <person name="Young S.K."/>
            <person name="Wortman J."/>
            <person name="Nusbaum C."/>
            <person name="Birren B."/>
        </authorList>
    </citation>
    <scope>NUCLEOTIDE SEQUENCE [LARGE SCALE GENOMIC DNA]</scope>
    <source>
        <strain evidence="3 4">CBS 43764</strain>
    </source>
</reference>
<dbReference type="RefSeq" id="XP_016214770.1">
    <property type="nucleotide sequence ID" value="XM_016357366.1"/>
</dbReference>
<dbReference type="Gene3D" id="1.25.40.90">
    <property type="match status" value="1"/>
</dbReference>
<feature type="region of interest" description="Disordered" evidence="1">
    <location>
        <begin position="189"/>
        <end position="219"/>
    </location>
</feature>
<organism evidence="3 4">
    <name type="scientific">Verruconis gallopava</name>
    <dbReference type="NCBI Taxonomy" id="253628"/>
    <lineage>
        <taxon>Eukaryota</taxon>
        <taxon>Fungi</taxon>
        <taxon>Dikarya</taxon>
        <taxon>Ascomycota</taxon>
        <taxon>Pezizomycotina</taxon>
        <taxon>Dothideomycetes</taxon>
        <taxon>Pleosporomycetidae</taxon>
        <taxon>Venturiales</taxon>
        <taxon>Sympoventuriaceae</taxon>
        <taxon>Verruconis</taxon>
    </lineage>
</organism>
<feature type="compositionally biased region" description="Basic and acidic residues" evidence="1">
    <location>
        <begin position="542"/>
        <end position="557"/>
    </location>
</feature>
<name>A0A0D1XQJ2_9PEZI</name>
<dbReference type="CDD" id="cd21383">
    <property type="entry name" value="GAT_GGA_Tom1-like"/>
    <property type="match status" value="1"/>
</dbReference>
<evidence type="ECO:0000313" key="4">
    <source>
        <dbReference type="Proteomes" id="UP000053259"/>
    </source>
</evidence>
<feature type="compositionally biased region" description="Basic and acidic residues" evidence="1">
    <location>
        <begin position="506"/>
        <end position="516"/>
    </location>
</feature>
<keyword evidence="4" id="KW-1185">Reference proteome</keyword>